<dbReference type="Gene3D" id="2.150.10.10">
    <property type="entry name" value="Serralysin-like metalloprotease, C-terminal"/>
    <property type="match status" value="2"/>
</dbReference>
<dbReference type="PRINTS" id="PR00313">
    <property type="entry name" value="CABNDNGRPT"/>
</dbReference>
<dbReference type="PROSITE" id="PS00330">
    <property type="entry name" value="HEMOLYSIN_CALCIUM"/>
    <property type="match status" value="1"/>
</dbReference>
<evidence type="ECO:0000313" key="2">
    <source>
        <dbReference type="Proteomes" id="UP000186141"/>
    </source>
</evidence>
<dbReference type="OrthoDB" id="9773411at2"/>
<dbReference type="AlphaFoldDB" id="A0A1N7KSM2"/>
<dbReference type="GO" id="GO:0005509">
    <property type="term" value="F:calcium ion binding"/>
    <property type="evidence" value="ECO:0007669"/>
    <property type="project" value="InterPro"/>
</dbReference>
<sequence>MATFTYFNGNRAFYRVDFRDFAVDEAASSNSLLVLQFKYGQSSYDPFATPWRIELDVSGLKSHKVTEGPMAGERVPIAGTITRIRYYDDQDNLLLRGAGLEGSVPMIAALFDLDRGKDAWAVMMQGNHVFNGSDASGVSWQGDEIVTTRGNDTVNGNGGDDFIRDGGGRDAYFGGDGWDALSYADYWFWDDPAGALTGIRADLAAGTVRGPDKLTDTVSGIESIRGTHLNDTLLGDDGSNQFMGLGGNDRIDGRGGFDEVRYDRDDRFFGFDGIQANMAKGKVRDGFGNTDRILNIEAIRGTNQRDKIYDDSGNNRLRGEGGNDVLRASGGNDTLRGGEGRDQFVFVGTNFGSDIIEDFSRIDRDRIEVQAANRMSDLSFSQEGTTAVIRLNPDSEIRVLNYHIDDFRAADFIF</sequence>
<dbReference type="InterPro" id="IPR001343">
    <property type="entry name" value="Hemolysn_Ca-bd"/>
</dbReference>
<protein>
    <submittedName>
        <fullName evidence="1">Hemolysin-type calcium-binding repeat-containing protein</fullName>
    </submittedName>
</protein>
<evidence type="ECO:0000313" key="1">
    <source>
        <dbReference type="EMBL" id="SIS64547.1"/>
    </source>
</evidence>
<dbReference type="RefSeq" id="WP_076528582.1">
    <property type="nucleotide sequence ID" value="NZ_BMEH01000001.1"/>
</dbReference>
<dbReference type="STRING" id="1086013.SAMN05421774_101651"/>
<dbReference type="InterPro" id="IPR011049">
    <property type="entry name" value="Serralysin-like_metalloprot_C"/>
</dbReference>
<proteinExistence type="predicted"/>
<dbReference type="Proteomes" id="UP000186141">
    <property type="component" value="Unassembled WGS sequence"/>
</dbReference>
<dbReference type="InterPro" id="IPR018511">
    <property type="entry name" value="Hemolysin-typ_Ca-bd_CS"/>
</dbReference>
<organism evidence="1 2">
    <name type="scientific">Gemmobacter megaterium</name>
    <dbReference type="NCBI Taxonomy" id="1086013"/>
    <lineage>
        <taxon>Bacteria</taxon>
        <taxon>Pseudomonadati</taxon>
        <taxon>Pseudomonadota</taxon>
        <taxon>Alphaproteobacteria</taxon>
        <taxon>Rhodobacterales</taxon>
        <taxon>Paracoccaceae</taxon>
        <taxon>Gemmobacter</taxon>
    </lineage>
</organism>
<dbReference type="Pfam" id="PF00353">
    <property type="entry name" value="HemolysinCabind"/>
    <property type="match status" value="3"/>
</dbReference>
<gene>
    <name evidence="1" type="ORF">SAMN05421774_101651</name>
</gene>
<accession>A0A1N7KSM2</accession>
<dbReference type="EMBL" id="FTOT01000001">
    <property type="protein sequence ID" value="SIS64547.1"/>
    <property type="molecule type" value="Genomic_DNA"/>
</dbReference>
<reference evidence="1 2" key="1">
    <citation type="submission" date="2017-01" db="EMBL/GenBank/DDBJ databases">
        <authorList>
            <person name="Mah S.A."/>
            <person name="Swanson W.J."/>
            <person name="Moy G.W."/>
            <person name="Vacquier V.D."/>
        </authorList>
    </citation>
    <scope>NUCLEOTIDE SEQUENCE [LARGE SCALE GENOMIC DNA]</scope>
    <source>
        <strain evidence="1 2">DSM 26375</strain>
    </source>
</reference>
<dbReference type="SUPFAM" id="SSF51120">
    <property type="entry name" value="beta-Roll"/>
    <property type="match status" value="2"/>
</dbReference>
<name>A0A1N7KSM2_9RHOB</name>
<keyword evidence="2" id="KW-1185">Reference proteome</keyword>